<name>A0A9X2EQ80_9GAMM</name>
<evidence type="ECO:0000313" key="2">
    <source>
        <dbReference type="Proteomes" id="UP001139028"/>
    </source>
</evidence>
<dbReference type="EMBL" id="JALBWM010000080">
    <property type="protein sequence ID" value="MCO1335770.1"/>
    <property type="molecule type" value="Genomic_DNA"/>
</dbReference>
<evidence type="ECO:0000313" key="1">
    <source>
        <dbReference type="EMBL" id="MCO1335770.1"/>
    </source>
</evidence>
<gene>
    <name evidence="1" type="ORF">MO867_15645</name>
</gene>
<protein>
    <submittedName>
        <fullName evidence="1">Uncharacterized protein</fullName>
    </submittedName>
</protein>
<reference evidence="1" key="1">
    <citation type="journal article" date="2022" name="Arch. Microbiol.">
        <title>Microbulbifer okhotskensis sp. nov., isolated from a deep bottom sediment of the Okhotsk Sea.</title>
        <authorList>
            <person name="Romanenko L."/>
            <person name="Kurilenko V."/>
            <person name="Otstavnykh N."/>
            <person name="Velansky P."/>
            <person name="Isaeva M."/>
            <person name="Mikhailov V."/>
        </authorList>
    </citation>
    <scope>NUCLEOTIDE SEQUENCE</scope>
    <source>
        <strain evidence="1">OS29</strain>
    </source>
</reference>
<organism evidence="1 2">
    <name type="scientific">Microbulbifer okhotskensis</name>
    <dbReference type="NCBI Taxonomy" id="2926617"/>
    <lineage>
        <taxon>Bacteria</taxon>
        <taxon>Pseudomonadati</taxon>
        <taxon>Pseudomonadota</taxon>
        <taxon>Gammaproteobacteria</taxon>
        <taxon>Cellvibrionales</taxon>
        <taxon>Microbulbiferaceae</taxon>
        <taxon>Microbulbifer</taxon>
    </lineage>
</organism>
<dbReference type="AlphaFoldDB" id="A0A9X2EQ80"/>
<dbReference type="RefSeq" id="WP_252470782.1">
    <property type="nucleotide sequence ID" value="NZ_JALBWM010000080.1"/>
</dbReference>
<accession>A0A9X2EQ80</accession>
<sequence length="48" mass="5203">MSDIGAGISFGKTQLDLTLTETAKSLGVSAEEIGRQLRVFLYDTEALR</sequence>
<comment type="caution">
    <text evidence="1">The sequence shown here is derived from an EMBL/GenBank/DDBJ whole genome shotgun (WGS) entry which is preliminary data.</text>
</comment>
<proteinExistence type="predicted"/>
<keyword evidence="2" id="KW-1185">Reference proteome</keyword>
<dbReference type="Proteomes" id="UP001139028">
    <property type="component" value="Unassembled WGS sequence"/>
</dbReference>